<sequence>MTTSRPRRAQRQFFLSESPVEVEQVNDRRLELLRADSATGPHGGGGS</sequence>
<reference evidence="1" key="1">
    <citation type="submission" date="2023-07" db="EMBL/GenBank/DDBJ databases">
        <title>Comparative genomics of wheat-associated soil bacteria to identify genetic determinants of phenazine resistance.</title>
        <authorList>
            <person name="Mouncey N."/>
        </authorList>
    </citation>
    <scope>NUCLEOTIDE SEQUENCE</scope>
    <source>
        <strain evidence="1">V4I22</strain>
    </source>
</reference>
<organism evidence="1 2">
    <name type="scientific">Streptomyces canus</name>
    <dbReference type="NCBI Taxonomy" id="58343"/>
    <lineage>
        <taxon>Bacteria</taxon>
        <taxon>Bacillati</taxon>
        <taxon>Actinomycetota</taxon>
        <taxon>Actinomycetes</taxon>
        <taxon>Kitasatosporales</taxon>
        <taxon>Streptomycetaceae</taxon>
        <taxon>Streptomyces</taxon>
        <taxon>Streptomyces aurantiacus group</taxon>
    </lineage>
</organism>
<gene>
    <name evidence="1" type="ORF">QFZ22_009716</name>
</gene>
<name>A0AAW8FUX5_9ACTN</name>
<evidence type="ECO:0000313" key="1">
    <source>
        <dbReference type="EMBL" id="MDQ0913644.1"/>
    </source>
</evidence>
<comment type="caution">
    <text evidence="1">The sequence shown here is derived from an EMBL/GenBank/DDBJ whole genome shotgun (WGS) entry which is preliminary data.</text>
</comment>
<dbReference type="Proteomes" id="UP001234216">
    <property type="component" value="Unassembled WGS sequence"/>
</dbReference>
<evidence type="ECO:0000313" key="2">
    <source>
        <dbReference type="Proteomes" id="UP001234216"/>
    </source>
</evidence>
<accession>A0AAW8FUX5</accession>
<dbReference type="EMBL" id="JAUSZV010000006">
    <property type="protein sequence ID" value="MDQ0913644.1"/>
    <property type="molecule type" value="Genomic_DNA"/>
</dbReference>
<proteinExistence type="predicted"/>
<dbReference type="AlphaFoldDB" id="A0AAW8FUX5"/>
<protein>
    <submittedName>
        <fullName evidence="1">Uncharacterized protein</fullName>
    </submittedName>
</protein>
<dbReference type="RefSeq" id="WP_306987047.1">
    <property type="nucleotide sequence ID" value="NZ_JAUSZV010000006.1"/>
</dbReference>